<dbReference type="AlphaFoldDB" id="A0A3R7MA78"/>
<keyword evidence="2" id="KW-1185">Reference proteome</keyword>
<gene>
    <name evidence="1" type="ORF">TraAM80_08473</name>
</gene>
<sequence>MTAAGITASATVTEQKRLAGVACCSAVRSAASIARLLNGGVGGVFWPLVAGVAGLAQARAGSPPHPSGRFRLVSVSALRYCSPLSRRQCVHSHLRGAVDGGRNGAGGVSGVGLEKLPCAGAEATAVGWGRDTPPGSRGEISARRRSVRGFQVANAGGCAGLVGGRCGSAPNTIAVSLP</sequence>
<proteinExistence type="predicted"/>
<evidence type="ECO:0000313" key="2">
    <source>
        <dbReference type="Proteomes" id="UP000283634"/>
    </source>
</evidence>
<reference evidence="1 2" key="1">
    <citation type="journal article" date="2018" name="BMC Genomics">
        <title>Genomic comparison of Trypanosoma conorhini and Trypanosoma rangeli to Trypanosoma cruzi strains of high and low virulence.</title>
        <authorList>
            <person name="Bradwell K.R."/>
            <person name="Koparde V.N."/>
            <person name="Matveyev A.V."/>
            <person name="Serrano M.G."/>
            <person name="Alves J.M."/>
            <person name="Parikh H."/>
            <person name="Huang B."/>
            <person name="Lee V."/>
            <person name="Espinosa-Alvarez O."/>
            <person name="Ortiz P.A."/>
            <person name="Costa-Martins A.G."/>
            <person name="Teixeira M.M."/>
            <person name="Buck G.A."/>
        </authorList>
    </citation>
    <scope>NUCLEOTIDE SEQUENCE [LARGE SCALE GENOMIC DNA]</scope>
    <source>
        <strain evidence="1 2">AM80</strain>
    </source>
</reference>
<organism evidence="1 2">
    <name type="scientific">Trypanosoma rangeli</name>
    <dbReference type="NCBI Taxonomy" id="5698"/>
    <lineage>
        <taxon>Eukaryota</taxon>
        <taxon>Discoba</taxon>
        <taxon>Euglenozoa</taxon>
        <taxon>Kinetoplastea</taxon>
        <taxon>Metakinetoplastina</taxon>
        <taxon>Trypanosomatida</taxon>
        <taxon>Trypanosomatidae</taxon>
        <taxon>Trypanosoma</taxon>
        <taxon>Herpetosoma</taxon>
    </lineage>
</organism>
<comment type="caution">
    <text evidence="1">The sequence shown here is derived from an EMBL/GenBank/DDBJ whole genome shotgun (WGS) entry which is preliminary data.</text>
</comment>
<dbReference type="GeneID" id="40332406"/>
<dbReference type="RefSeq" id="XP_029234927.1">
    <property type="nucleotide sequence ID" value="XM_029385223.1"/>
</dbReference>
<name>A0A3R7MA78_TRYRA</name>
<dbReference type="EMBL" id="MKGL01000421">
    <property type="protein sequence ID" value="RNE98963.1"/>
    <property type="molecule type" value="Genomic_DNA"/>
</dbReference>
<dbReference type="Proteomes" id="UP000283634">
    <property type="component" value="Unassembled WGS sequence"/>
</dbReference>
<protein>
    <submittedName>
        <fullName evidence="1">Uncharacterized protein</fullName>
    </submittedName>
</protein>
<evidence type="ECO:0000313" key="1">
    <source>
        <dbReference type="EMBL" id="RNE98963.1"/>
    </source>
</evidence>
<accession>A0A3R7MA78</accession>
<feature type="non-terminal residue" evidence="1">
    <location>
        <position position="178"/>
    </location>
</feature>